<organism evidence="1 2">
    <name type="scientific">Oceanibacterium hippocampi</name>
    <dbReference type="NCBI Taxonomy" id="745714"/>
    <lineage>
        <taxon>Bacteria</taxon>
        <taxon>Pseudomonadati</taxon>
        <taxon>Pseudomonadota</taxon>
        <taxon>Alphaproteobacteria</taxon>
        <taxon>Sneathiellales</taxon>
        <taxon>Sneathiellaceae</taxon>
        <taxon>Oceanibacterium</taxon>
    </lineage>
</organism>
<dbReference type="InParanoid" id="A0A1Y5TSS4"/>
<evidence type="ECO:0000313" key="2">
    <source>
        <dbReference type="Proteomes" id="UP000193200"/>
    </source>
</evidence>
<dbReference type="OrthoDB" id="7824597at2"/>
<dbReference type="Pfam" id="PF06748">
    <property type="entry name" value="DUF1217"/>
    <property type="match status" value="1"/>
</dbReference>
<sequence>MILPGLSAMGSMPALVAYDYVQKQGDQQVEALRNSPTLKSEISYFTQRLPVATETPAIDLSDDFRVKREISYFRSKLPLIQNVDDFLADERLVSFAMTAYGLADKTDKTQYVEDGELKTKFDKQFLIDMVFKDSQLDGTSPVKALGPNWQALNKDMNFSDYGTNRIRDRDFVVGLIDKYVGAKNDAATEAANADKRQSYITLERFSSDSRLMRFAMVAAGLGSETDKIGLAQRILREDPENPKSAVKQLDDARWTAFREMFDFGSKGRIALPINASVIDQYVEGVRNAEIEEQNPALSAAMFLKEQGTTVKNTFQILASPTLREVFTVTFNLPREMALQSVETQAGYIDRAFDIAKLQDPKELDKLIQRFLLASDSGTQTVDSSGGLLNLFA</sequence>
<dbReference type="InterPro" id="IPR010626">
    <property type="entry name" value="DUF1217"/>
</dbReference>
<dbReference type="InterPro" id="IPR023157">
    <property type="entry name" value="AGR-C-984p-like_sf"/>
</dbReference>
<dbReference type="AlphaFoldDB" id="A0A1Y5TSS4"/>
<keyword evidence="2" id="KW-1185">Reference proteome</keyword>
<protein>
    <recommendedName>
        <fullName evidence="3">DUF1217 domain-containing protein</fullName>
    </recommendedName>
</protein>
<dbReference type="Gene3D" id="1.10.3700.10">
    <property type="entry name" value="AGR C 984p-like"/>
    <property type="match status" value="2"/>
</dbReference>
<dbReference type="EMBL" id="FWFR01000003">
    <property type="protein sequence ID" value="SLN68787.1"/>
    <property type="molecule type" value="Genomic_DNA"/>
</dbReference>
<name>A0A1Y5TSS4_9PROT</name>
<dbReference type="SUPFAM" id="SSF158837">
    <property type="entry name" value="AGR C 984p-like"/>
    <property type="match status" value="2"/>
</dbReference>
<gene>
    <name evidence="1" type="ORF">OCH7691_03129</name>
</gene>
<dbReference type="Proteomes" id="UP000193200">
    <property type="component" value="Unassembled WGS sequence"/>
</dbReference>
<accession>A0A1Y5TSS4</accession>
<dbReference type="RefSeq" id="WP_085884506.1">
    <property type="nucleotide sequence ID" value="NZ_FWFR01000003.1"/>
</dbReference>
<proteinExistence type="predicted"/>
<reference evidence="1 2" key="1">
    <citation type="submission" date="2017-03" db="EMBL/GenBank/DDBJ databases">
        <authorList>
            <person name="Afonso C.L."/>
            <person name="Miller P.J."/>
            <person name="Scott M.A."/>
            <person name="Spackman E."/>
            <person name="Goraichik I."/>
            <person name="Dimitrov K.M."/>
            <person name="Suarez D.L."/>
            <person name="Swayne D.E."/>
        </authorList>
    </citation>
    <scope>NUCLEOTIDE SEQUENCE [LARGE SCALE GENOMIC DNA]</scope>
    <source>
        <strain evidence="1 2">CECT 7691</strain>
    </source>
</reference>
<evidence type="ECO:0000313" key="1">
    <source>
        <dbReference type="EMBL" id="SLN68787.1"/>
    </source>
</evidence>
<evidence type="ECO:0008006" key="3">
    <source>
        <dbReference type="Google" id="ProtNLM"/>
    </source>
</evidence>